<name>A0A7V4TG85_9BACT</name>
<accession>A0A7V4TG85</accession>
<protein>
    <submittedName>
        <fullName evidence="1">Uncharacterized protein</fullName>
    </submittedName>
</protein>
<dbReference type="EMBL" id="DTIY01000035">
    <property type="protein sequence ID" value="HGY39221.1"/>
    <property type="molecule type" value="Genomic_DNA"/>
</dbReference>
<evidence type="ECO:0000313" key="1">
    <source>
        <dbReference type="EMBL" id="HGY39221.1"/>
    </source>
</evidence>
<organism evidence="1">
    <name type="scientific">Candidatus Caldatribacterium saccharofermentans</name>
    <dbReference type="NCBI Taxonomy" id="1454753"/>
    <lineage>
        <taxon>Bacteria</taxon>
        <taxon>Pseudomonadati</taxon>
        <taxon>Atribacterota</taxon>
        <taxon>Atribacteria</taxon>
        <taxon>Atribacterales</taxon>
        <taxon>Candidatus Caldatribacteriaceae</taxon>
        <taxon>Candidatus Caldatribacterium</taxon>
    </lineage>
</organism>
<sequence>MGEAKLSFSLSGAPKGTREVLLFGFCLLLFGFLLLPSCSWGVGLTMSPLSFDLELLPGSKEELVCTLFNESAQEIHLRAFVAGTVEERDGTYRPAGPEDTLDPQHSCVAWVRLEEATLVLPPFGGKEIRATLTVPPSAKPGLYTAMIVFQTTAEEEKTALQGQAAVLKTKVDVLLGNVLFVRVRRRGVAQRWSGKFGVIEAFEVKGTEEGLRFSATLANRGRDIIEGKGKLIVTNALGKRVIESPLGSGRGRVLPGFSLDFVTLYTGNLPPGDYAALAVIDYGGVHRAEAKTIFHIEGKEVAERKREIQDVGIAAVSPVFLSVSKEILEGKISPGANRSFTVALYNDSSHTVVARGVAVDPVETESGRFSSFVEVAPEEVEIAPYKTKAVRITVKSPDSVSEGDKYVRVDFLPESVDGKPVPEELQRAFGASTLLVLENVKGTRILEADLAGIEFVLEGPPQKAVFRPRAVVRFRNTGNTHLQPSCTITLVRVQEETPEEGAIAVKPGSSLTLVLRRSPDLVLPGEEGMLVLESQNTLEPGKYTLTLVIAHQGKEILRREETLKLHPGG</sequence>
<proteinExistence type="predicted"/>
<dbReference type="AlphaFoldDB" id="A0A7V4TG85"/>
<comment type="caution">
    <text evidence="1">The sequence shown here is derived from an EMBL/GenBank/DDBJ whole genome shotgun (WGS) entry which is preliminary data.</text>
</comment>
<reference evidence="1" key="1">
    <citation type="journal article" date="2020" name="mSystems">
        <title>Genome- and Community-Level Interaction Insights into Carbon Utilization and Element Cycling Functions of Hydrothermarchaeota in Hydrothermal Sediment.</title>
        <authorList>
            <person name="Zhou Z."/>
            <person name="Liu Y."/>
            <person name="Xu W."/>
            <person name="Pan J."/>
            <person name="Luo Z.H."/>
            <person name="Li M."/>
        </authorList>
    </citation>
    <scope>NUCLEOTIDE SEQUENCE [LARGE SCALE GENOMIC DNA]</scope>
    <source>
        <strain evidence="1">SpSt-82</strain>
    </source>
</reference>
<gene>
    <name evidence="1" type="ORF">ENW11_05380</name>
</gene>